<feature type="compositionally biased region" description="Polar residues" evidence="1">
    <location>
        <begin position="58"/>
        <end position="67"/>
    </location>
</feature>
<reference evidence="2 3" key="1">
    <citation type="submission" date="2024-02" db="EMBL/GenBank/DDBJ databases">
        <authorList>
            <person name="Daric V."/>
            <person name="Darras S."/>
        </authorList>
    </citation>
    <scope>NUCLEOTIDE SEQUENCE [LARGE SCALE GENOMIC DNA]</scope>
</reference>
<evidence type="ECO:0000313" key="2">
    <source>
        <dbReference type="EMBL" id="CAK8679129.1"/>
    </source>
</evidence>
<feature type="region of interest" description="Disordered" evidence="1">
    <location>
        <begin position="476"/>
        <end position="510"/>
    </location>
</feature>
<comment type="caution">
    <text evidence="2">The sequence shown here is derived from an EMBL/GenBank/DDBJ whole genome shotgun (WGS) entry which is preliminary data.</text>
</comment>
<evidence type="ECO:0000256" key="1">
    <source>
        <dbReference type="SAM" id="MobiDB-lite"/>
    </source>
</evidence>
<organism evidence="2 3">
    <name type="scientific">Clavelina lepadiformis</name>
    <name type="common">Light-bulb sea squirt</name>
    <name type="synonym">Ascidia lepadiformis</name>
    <dbReference type="NCBI Taxonomy" id="159417"/>
    <lineage>
        <taxon>Eukaryota</taxon>
        <taxon>Metazoa</taxon>
        <taxon>Chordata</taxon>
        <taxon>Tunicata</taxon>
        <taxon>Ascidiacea</taxon>
        <taxon>Aplousobranchia</taxon>
        <taxon>Clavelinidae</taxon>
        <taxon>Clavelina</taxon>
    </lineage>
</organism>
<feature type="region of interest" description="Disordered" evidence="1">
    <location>
        <begin position="58"/>
        <end position="96"/>
    </location>
</feature>
<dbReference type="EMBL" id="CAWYQH010000057">
    <property type="protein sequence ID" value="CAK8679129.1"/>
    <property type="molecule type" value="Genomic_DNA"/>
</dbReference>
<dbReference type="Proteomes" id="UP001642483">
    <property type="component" value="Unassembled WGS sequence"/>
</dbReference>
<feature type="compositionally biased region" description="Polar residues" evidence="1">
    <location>
        <begin position="501"/>
        <end position="510"/>
    </location>
</feature>
<accession>A0ABP0FKY6</accession>
<keyword evidence="3" id="KW-1185">Reference proteome</keyword>
<feature type="compositionally biased region" description="Low complexity" evidence="1">
    <location>
        <begin position="662"/>
        <end position="674"/>
    </location>
</feature>
<proteinExistence type="predicted"/>
<gene>
    <name evidence="2" type="ORF">CVLEPA_LOCUS9393</name>
</gene>
<name>A0ABP0FKY6_CLALP</name>
<protein>
    <submittedName>
        <fullName evidence="2">Uncharacterized protein</fullName>
    </submittedName>
</protein>
<feature type="region of interest" description="Disordered" evidence="1">
    <location>
        <begin position="342"/>
        <end position="362"/>
    </location>
</feature>
<feature type="compositionally biased region" description="Polar residues" evidence="1">
    <location>
        <begin position="79"/>
        <end position="90"/>
    </location>
</feature>
<sequence length="1127" mass="125199">MGAETSHSSQPSGFVQEQQNLVNNLSESGPLNRAPSVQQNVPHASNISAVLTISNSTTGTVSTSLCHPSQAKRARYDDNTSSPNQGQVENRTGHDMPNTSLTFSQNPHGSNVQNVNKVPSALKNTLKVYGNSDLNRDFVKKLLQDVHFLNSKISGIAGKLTNSTSSNLHCEIICKTREDVVELFDALKSRETKFNIAVELCQQEEINVQLDSVPFTLEDGHILSYLQQNHGTVSANGVCRNQDEDGYYTETCTVVMKRRDLDRNPISDKIVIDKNTIHVSYEDQGLQHPPPTTSSALSSESNDALSFLALLASVDDREINRTHQISEVQSSGSRIMSLSSSTTTTISTNPAPEHIEKVPTQNVPPPILPALPNPAVLTTFLPARCSIQSSVSTQSTVCAAATNSSTYSVGNTQQSRPQPSPQQTSRFVPPLHNYHMNFNNNHGLQARHPLTNNTPSCFQQATGFAPPICNQVQPALPQQPHRNSGCDIMSNPPLAHPGGASQHSDQSQRSQIAVVPIQAGTSGTVVQVGGFIPTMSREPDEAALQIPNQNSQLLSSSQTGGVGLPLTNQTNEFAPQQPRNDDTTMLHNNEECRQSMMDTSFVNSGGYAQQSTTLEDLVNAIVPSQAMPIIGNLGTTDSIGNNISSLNQNFHEVEQPASNQYTELQSTSKSQQQQTDEEYRVDVEETASMQRSDLSEVEDSESDNLSSDSSDGEADDDMSGNSLYGSVENSQHRKIIRKLTKHKDECGMNAWDSDDVYHLQRLYKRIHKIHDEQLTSKALELFPENLSFYDAGFTELDSFLFVLTKVEKCIELLDLSCRSSEPEDVGRLFSAIQQMPGKIRELRISGNIIPGIPSSSFFNKVSEELWMRRCFHDEDAWGGKRDANQSEKDEIQQNLDQLDNLELEVFVGVGDDGCLVSLSSQKQFDVTTTKNEERRKITRKIEKFHHRCSKDYDEDGEYEALELLRVYEQIHQISDEQLTTNAAELFPEELDLSYIKLTESQIDSLLFILTKVEKRIKWLLLFRCFSKPEDVGRLFEAIQAMPGKIGQLDIDGNIIPKIPSKSFFNKIEDALSMWNCFPDDDATDGKRGANQSEIAEIQRVLDQLDDSELEIYLGWRDGERVELRSRK</sequence>
<dbReference type="SUPFAM" id="SSF52047">
    <property type="entry name" value="RNI-like"/>
    <property type="match status" value="1"/>
</dbReference>
<evidence type="ECO:0000313" key="3">
    <source>
        <dbReference type="Proteomes" id="UP001642483"/>
    </source>
</evidence>
<feature type="region of interest" description="Disordered" evidence="1">
    <location>
        <begin position="661"/>
        <end position="726"/>
    </location>
</feature>